<name>F4RKS9_MELLP</name>
<accession>F4RKS9</accession>
<feature type="compositionally biased region" description="Polar residues" evidence="1">
    <location>
        <begin position="156"/>
        <end position="167"/>
    </location>
</feature>
<evidence type="ECO:0000313" key="3">
    <source>
        <dbReference type="Proteomes" id="UP000001072"/>
    </source>
</evidence>
<dbReference type="Proteomes" id="UP000001072">
    <property type="component" value="Unassembled WGS sequence"/>
</dbReference>
<feature type="region of interest" description="Disordered" evidence="1">
    <location>
        <begin position="351"/>
        <end position="442"/>
    </location>
</feature>
<feature type="compositionally biased region" description="Basic and acidic residues" evidence="1">
    <location>
        <begin position="424"/>
        <end position="442"/>
    </location>
</feature>
<dbReference type="EMBL" id="GL883106">
    <property type="protein sequence ID" value="EGG06987.1"/>
    <property type="molecule type" value="Genomic_DNA"/>
</dbReference>
<feature type="compositionally biased region" description="Basic and acidic residues" evidence="1">
    <location>
        <begin position="79"/>
        <end position="93"/>
    </location>
</feature>
<reference evidence="3" key="1">
    <citation type="journal article" date="2011" name="Proc. Natl. Acad. Sci. U.S.A.">
        <title>Obligate biotrophy features unraveled by the genomic analysis of rust fungi.</title>
        <authorList>
            <person name="Duplessis S."/>
            <person name="Cuomo C.A."/>
            <person name="Lin Y.-C."/>
            <person name="Aerts A."/>
            <person name="Tisserant E."/>
            <person name="Veneault-Fourrey C."/>
            <person name="Joly D.L."/>
            <person name="Hacquard S."/>
            <person name="Amselem J."/>
            <person name="Cantarel B.L."/>
            <person name="Chiu R."/>
            <person name="Coutinho P.M."/>
            <person name="Feau N."/>
            <person name="Field M."/>
            <person name="Frey P."/>
            <person name="Gelhaye E."/>
            <person name="Goldberg J."/>
            <person name="Grabherr M.G."/>
            <person name="Kodira C.D."/>
            <person name="Kohler A."/>
            <person name="Kuees U."/>
            <person name="Lindquist E.A."/>
            <person name="Lucas S.M."/>
            <person name="Mago R."/>
            <person name="Mauceli E."/>
            <person name="Morin E."/>
            <person name="Murat C."/>
            <person name="Pangilinan J.L."/>
            <person name="Park R."/>
            <person name="Pearson M."/>
            <person name="Quesneville H."/>
            <person name="Rouhier N."/>
            <person name="Sakthikumar S."/>
            <person name="Salamov A.A."/>
            <person name="Schmutz J."/>
            <person name="Selles B."/>
            <person name="Shapiro H."/>
            <person name="Tanguay P."/>
            <person name="Tuskan G.A."/>
            <person name="Henrissat B."/>
            <person name="Van de Peer Y."/>
            <person name="Rouze P."/>
            <person name="Ellis J.G."/>
            <person name="Dodds P.N."/>
            <person name="Schein J.E."/>
            <person name="Zhong S."/>
            <person name="Hamelin R.C."/>
            <person name="Grigoriev I.V."/>
            <person name="Szabo L.J."/>
            <person name="Martin F."/>
        </authorList>
    </citation>
    <scope>NUCLEOTIDE SEQUENCE [LARGE SCALE GENOMIC DNA]</scope>
    <source>
        <strain evidence="3">98AG31 / pathotype 3-4-7</strain>
    </source>
</reference>
<dbReference type="GeneID" id="18930002"/>
<evidence type="ECO:0000313" key="2">
    <source>
        <dbReference type="EMBL" id="EGG06987.1"/>
    </source>
</evidence>
<dbReference type="RefSeq" id="XP_007409947.1">
    <property type="nucleotide sequence ID" value="XM_007409885.1"/>
</dbReference>
<feature type="region of interest" description="Disordered" evidence="1">
    <location>
        <begin position="64"/>
        <end position="116"/>
    </location>
</feature>
<sequence>MSNNVISEVTTALSAVTPMNNNIEAISQGNTNSSGSEDSSGSQPQGSFGRYNKQMLISNYLNRGKEAENPSKQPGGSKGNKEKDIEKNLEKSKQGGAVDTIDINKGYKQNPTSKENTLSRIEAEFRNMFGTSEKLPQIQKKKQVNDKEPDAPDADQSITKRVNTDQSSAGMNQVIDLTDKDKSAVSLFNKTHSFTKSFKLRESSFSEGGLMFDFSITPDANAQSLPLFFHKNMQLLQGQLPLTIFNRAWQQTASDNHVDYKKGEKEVEKYRGYPFPGEWSQSRFEWGDNMDNFISMLRDDYKFTGFADAMEIHKKNVYNIFKQQRSWVIAFNICSLVNEIFYTARAQEDLNTDDNPYRKGGPKAGKNPYSDVLTDTPTPTAQSSMMKTSAGPSRNYVDRRDKQQFRAPSPYGNYKGRNFNPNHNKTENQKENVKGKGKEKEM</sequence>
<dbReference type="KEGG" id="mlr:MELLADRAFT_62964"/>
<gene>
    <name evidence="2" type="ORF">MELLADRAFT_62964</name>
</gene>
<keyword evidence="3" id="KW-1185">Reference proteome</keyword>
<feature type="compositionally biased region" description="Polar residues" evidence="1">
    <location>
        <begin position="107"/>
        <end position="116"/>
    </location>
</feature>
<evidence type="ECO:0000256" key="1">
    <source>
        <dbReference type="SAM" id="MobiDB-lite"/>
    </source>
</evidence>
<protein>
    <submittedName>
        <fullName evidence="2">Uncharacterized protein</fullName>
    </submittedName>
</protein>
<organism evidence="3">
    <name type="scientific">Melampsora larici-populina (strain 98AG31 / pathotype 3-4-7)</name>
    <name type="common">Poplar leaf rust fungus</name>
    <dbReference type="NCBI Taxonomy" id="747676"/>
    <lineage>
        <taxon>Eukaryota</taxon>
        <taxon>Fungi</taxon>
        <taxon>Dikarya</taxon>
        <taxon>Basidiomycota</taxon>
        <taxon>Pucciniomycotina</taxon>
        <taxon>Pucciniomycetes</taxon>
        <taxon>Pucciniales</taxon>
        <taxon>Melampsoraceae</taxon>
        <taxon>Melampsora</taxon>
    </lineage>
</organism>
<feature type="region of interest" description="Disordered" evidence="1">
    <location>
        <begin position="129"/>
        <end position="167"/>
    </location>
</feature>
<proteinExistence type="predicted"/>
<feature type="region of interest" description="Disordered" evidence="1">
    <location>
        <begin position="25"/>
        <end position="51"/>
    </location>
</feature>
<dbReference type="HOGENOM" id="CLU_046163_0_0_1"/>
<dbReference type="InParanoid" id="F4RKS9"/>
<dbReference type="AlphaFoldDB" id="F4RKS9"/>
<dbReference type="VEuPathDB" id="FungiDB:MELLADRAFT_62964"/>
<feature type="compositionally biased region" description="Low complexity" evidence="1">
    <location>
        <begin position="33"/>
        <end position="47"/>
    </location>
</feature>
<feature type="compositionally biased region" description="Polar residues" evidence="1">
    <location>
        <begin position="373"/>
        <end position="392"/>
    </location>
</feature>